<dbReference type="KEGG" id="vg:20283216"/>
<name>A0A075M0K7_9CAUD</name>
<dbReference type="EMBL" id="KJ489402">
    <property type="protein sequence ID" value="AIF72105.1"/>
    <property type="molecule type" value="Genomic_DNA"/>
</dbReference>
<protein>
    <submittedName>
        <fullName evidence="1">Uncharacterized protein</fullName>
    </submittedName>
</protein>
<evidence type="ECO:0000313" key="2">
    <source>
        <dbReference type="Proteomes" id="UP000028561"/>
    </source>
</evidence>
<evidence type="ECO:0000313" key="1">
    <source>
        <dbReference type="EMBL" id="AIF72105.1"/>
    </source>
</evidence>
<keyword evidence="2" id="KW-1185">Reference proteome</keyword>
<accession>A0A075M0K7</accession>
<dbReference type="GeneID" id="20283216"/>
<reference evidence="2" key="1">
    <citation type="submission" date="2014-09" db="EMBL/GenBank/DDBJ databases">
        <title>Genomic characterization and comparison of seven Myoviridae bacteriophage infecting Bacillus thuringiensis.</title>
        <authorList>
            <person name="Sauder A.B."/>
            <person name="McKenzie Q.R."/>
            <person name="Temple L.M."/>
            <person name="Alexis B.K."/>
            <person name="Al-Atrache Z."/>
            <person name="Lewis L.O."/>
            <person name="Loesser-Casey K.E."/>
            <person name="Mitchell K.J."/>
        </authorList>
    </citation>
    <scope>NUCLEOTIDE SEQUENCE [LARGE SCALE GENOMIC DNA]</scope>
</reference>
<dbReference type="RefSeq" id="YP_009055994.1">
    <property type="nucleotide sequence ID" value="NC_024788.1"/>
</dbReference>
<reference evidence="1 2" key="2">
    <citation type="journal article" date="2016" name="Virology (Lond)">
        <title>Genomic characterization and comparison of seven Myoviridae bacteriophage infecting Bacillus thuringiensis.</title>
        <authorList>
            <person name="Sauder A.B."/>
            <person name="Quinn M.R."/>
            <person name="Brouillette A."/>
            <person name="Caruso S."/>
            <person name="Cresawn S."/>
            <person name="Erill I."/>
            <person name="Lewis L."/>
            <person name="Loesser-Casey K."/>
            <person name="Pate M."/>
            <person name="Scott C."/>
            <person name="Stockwell S."/>
            <person name="Temple L."/>
        </authorList>
    </citation>
    <scope>NUCLEOTIDE SEQUENCE [LARGE SCALE GENOMIC DNA]</scope>
</reference>
<sequence length="60" mass="6669">MKVKKKSGKPFKSGNKVNTVIGIIHHPEVKGEKAYIFKEDASYVSVAMCEEVKEGDTVEE</sequence>
<proteinExistence type="predicted"/>
<organism evidence="1 2">
    <name type="scientific">Bacillus phage Riley</name>
    <dbReference type="NCBI Taxonomy" id="1486662"/>
    <lineage>
        <taxon>Viruses</taxon>
        <taxon>Duplodnaviria</taxon>
        <taxon>Heunggongvirae</taxon>
        <taxon>Uroviricota</taxon>
        <taxon>Caudoviricetes</taxon>
        <taxon>Herelleviridae</taxon>
        <taxon>Bastillevirinae</taxon>
        <taxon>Bequatrovirus</taxon>
        <taxon>Bequatrovirus riley</taxon>
    </lineage>
</organism>
<dbReference type="Proteomes" id="UP000028561">
    <property type="component" value="Segment"/>
</dbReference>